<evidence type="ECO:0000313" key="2">
    <source>
        <dbReference type="Proteomes" id="UP000198460"/>
    </source>
</evidence>
<proteinExistence type="predicted"/>
<dbReference type="Proteomes" id="UP000198460">
    <property type="component" value="Unassembled WGS sequence"/>
</dbReference>
<dbReference type="AlphaFoldDB" id="A0A238GZF0"/>
<protein>
    <submittedName>
        <fullName evidence="1">Uncharacterized protein</fullName>
    </submittedName>
</protein>
<name>A0A238GZF0_9BURK</name>
<accession>A0A238GZF0</accession>
<reference evidence="1 2" key="1">
    <citation type="submission" date="2017-04" db="EMBL/GenBank/DDBJ databases">
        <authorList>
            <person name="Afonso C.L."/>
            <person name="Miller P.J."/>
            <person name="Scott M.A."/>
            <person name="Spackman E."/>
            <person name="Goraichik I."/>
            <person name="Dimitrov K.M."/>
            <person name="Suarez D.L."/>
            <person name="Swayne D.E."/>
        </authorList>
    </citation>
    <scope>NUCLEOTIDE SEQUENCE [LARGE SCALE GENOMIC DNA]</scope>
    <source>
        <strain evidence="1">LMG 28154</strain>
    </source>
</reference>
<evidence type="ECO:0000313" key="1">
    <source>
        <dbReference type="EMBL" id="SMF98365.1"/>
    </source>
</evidence>
<sequence length="52" mass="5325">MSSAAADGAWILTHAAAHRGHRVSVATGIGRLGAERAMQDNTASVKRSTHAA</sequence>
<gene>
    <name evidence="1" type="ORF">BSIN_1657</name>
</gene>
<organism evidence="1 2">
    <name type="scientific">Burkholderia singularis</name>
    <dbReference type="NCBI Taxonomy" id="1503053"/>
    <lineage>
        <taxon>Bacteria</taxon>
        <taxon>Pseudomonadati</taxon>
        <taxon>Pseudomonadota</taxon>
        <taxon>Betaproteobacteria</taxon>
        <taxon>Burkholderiales</taxon>
        <taxon>Burkholderiaceae</taxon>
        <taxon>Burkholderia</taxon>
        <taxon>pseudomallei group</taxon>
    </lineage>
</organism>
<dbReference type="EMBL" id="FXAN01000014">
    <property type="protein sequence ID" value="SMF98365.1"/>
    <property type="molecule type" value="Genomic_DNA"/>
</dbReference>